<reference evidence="3" key="1">
    <citation type="journal article" date="2013" name="Genome Biol.">
        <title>The genome sequence of the most widely cultivated cacao type and its use to identify candidate genes regulating pod color.</title>
        <authorList>
            <person name="Motamayor J.C."/>
            <person name="Mockaitis K."/>
            <person name="Schmutz J."/>
            <person name="Haiminen N."/>
            <person name="Iii D.L."/>
            <person name="Cornejo O."/>
            <person name="Findley S.D."/>
            <person name="Zheng P."/>
            <person name="Utro F."/>
            <person name="Royaert S."/>
            <person name="Saski C."/>
            <person name="Jenkins J."/>
            <person name="Podicheti R."/>
            <person name="Zhao M."/>
            <person name="Scheffler B.E."/>
            <person name="Stack J.C."/>
            <person name="Feltus F.A."/>
            <person name="Mustiga G.M."/>
            <person name="Amores F."/>
            <person name="Phillips W."/>
            <person name="Marelli J.P."/>
            <person name="May G.D."/>
            <person name="Shapiro H."/>
            <person name="Ma J."/>
            <person name="Bustamante C.D."/>
            <person name="Schnell R.J."/>
            <person name="Main D."/>
            <person name="Gilbert D."/>
            <person name="Parida L."/>
            <person name="Kuhn D.N."/>
        </authorList>
    </citation>
    <scope>NUCLEOTIDE SEQUENCE [LARGE SCALE GENOMIC DNA]</scope>
</reference>
<dbReference type="FunCoup" id="A0A061FI83">
    <property type="interactions" value="21"/>
</dbReference>
<dbReference type="InterPro" id="IPR044950">
    <property type="entry name" value="TED6/7"/>
</dbReference>
<feature type="transmembrane region" description="Helical" evidence="2">
    <location>
        <begin position="103"/>
        <end position="128"/>
    </location>
</feature>
<dbReference type="AlphaFoldDB" id="A0A061FI83"/>
<dbReference type="OMA" id="HIQEDIR"/>
<dbReference type="Proteomes" id="UP000026915">
    <property type="component" value="Chromosome 8"/>
</dbReference>
<sequence length="218" mass="23829">MNSNASNMQQLSLQIGSQSYHLLHQNLTINFLYSISSDITMASPNNFNFPYFPPPPLRPFQPPPPPHHPITPPPPHIHPPPPPHLHPPPAPLPPAPSPSNHTVIIVVLISCGGLFLLAFLAVALFCFLKKKKKRTVQETDIVHVDEHLKVKEAIVPGPHGPHAVVLEIVDDVHIDEEIAKTEKIEQGSHVHSAEKNAKALQAGGASSSSDHHQLEHKA</sequence>
<keyword evidence="2" id="KW-1133">Transmembrane helix</keyword>
<dbReference type="EMBL" id="CM001886">
    <property type="protein sequence ID" value="EOY16618.1"/>
    <property type="molecule type" value="Genomic_DNA"/>
</dbReference>
<keyword evidence="2" id="KW-0812">Transmembrane</keyword>
<feature type="compositionally biased region" description="Basic and acidic residues" evidence="1">
    <location>
        <begin position="209"/>
        <end position="218"/>
    </location>
</feature>
<feature type="region of interest" description="Disordered" evidence="1">
    <location>
        <begin position="183"/>
        <end position="218"/>
    </location>
</feature>
<dbReference type="PANTHER" id="PTHR35697">
    <property type="entry name" value="OS08G0108300 PROTEIN"/>
    <property type="match status" value="1"/>
</dbReference>
<organism evidence="3 4">
    <name type="scientific">Theobroma cacao</name>
    <name type="common">Cacao</name>
    <name type="synonym">Cocoa</name>
    <dbReference type="NCBI Taxonomy" id="3641"/>
    <lineage>
        <taxon>Eukaryota</taxon>
        <taxon>Viridiplantae</taxon>
        <taxon>Streptophyta</taxon>
        <taxon>Embryophyta</taxon>
        <taxon>Tracheophyta</taxon>
        <taxon>Spermatophyta</taxon>
        <taxon>Magnoliopsida</taxon>
        <taxon>eudicotyledons</taxon>
        <taxon>Gunneridae</taxon>
        <taxon>Pentapetalae</taxon>
        <taxon>rosids</taxon>
        <taxon>malvids</taxon>
        <taxon>Malvales</taxon>
        <taxon>Malvaceae</taxon>
        <taxon>Byttnerioideae</taxon>
        <taxon>Theobroma</taxon>
    </lineage>
</organism>
<keyword evidence="4" id="KW-1185">Reference proteome</keyword>
<evidence type="ECO:0000313" key="3">
    <source>
        <dbReference type="EMBL" id="EOY16618.1"/>
    </source>
</evidence>
<dbReference type="InParanoid" id="A0A061FI83"/>
<proteinExistence type="predicted"/>
<dbReference type="PANTHER" id="PTHR35697:SF10">
    <property type="entry name" value="PROTEIN TRACHEARY ELEMENT DIFFERENTIATION-RELATED 6"/>
    <property type="match status" value="1"/>
</dbReference>
<dbReference type="Gramene" id="EOY16618">
    <property type="protein sequence ID" value="EOY16618"/>
    <property type="gene ID" value="TCM_035439"/>
</dbReference>
<dbReference type="GO" id="GO:0009834">
    <property type="term" value="P:plant-type secondary cell wall biogenesis"/>
    <property type="evidence" value="ECO:0007669"/>
    <property type="project" value="InterPro"/>
</dbReference>
<evidence type="ECO:0000256" key="2">
    <source>
        <dbReference type="SAM" id="Phobius"/>
    </source>
</evidence>
<accession>A0A061FI83</accession>
<dbReference type="eggNOG" id="ENOG502RSQP">
    <property type="taxonomic scope" value="Eukaryota"/>
</dbReference>
<evidence type="ECO:0000313" key="4">
    <source>
        <dbReference type="Proteomes" id="UP000026915"/>
    </source>
</evidence>
<keyword evidence="2" id="KW-0472">Membrane</keyword>
<feature type="region of interest" description="Disordered" evidence="1">
    <location>
        <begin position="58"/>
        <end position="94"/>
    </location>
</feature>
<evidence type="ECO:0008006" key="5">
    <source>
        <dbReference type="Google" id="ProtNLM"/>
    </source>
</evidence>
<gene>
    <name evidence="3" type="ORF">TCM_035439</name>
</gene>
<name>A0A061FI83_THECC</name>
<protein>
    <recommendedName>
        <fullName evidence="5">Tracheary element differentiation-related 6</fullName>
    </recommendedName>
</protein>
<evidence type="ECO:0000256" key="1">
    <source>
        <dbReference type="SAM" id="MobiDB-lite"/>
    </source>
</evidence>
<dbReference type="STRING" id="3641.A0A061FI83"/>
<feature type="compositionally biased region" description="Basic and acidic residues" evidence="1">
    <location>
        <begin position="183"/>
        <end position="197"/>
    </location>
</feature>
<dbReference type="HOGENOM" id="CLU_087452_0_0_1"/>